<keyword evidence="3" id="KW-1185">Reference proteome</keyword>
<dbReference type="STRING" id="1230458.C484_18697"/>
<keyword evidence="1" id="KW-1133">Transmembrane helix</keyword>
<comment type="caution">
    <text evidence="2">The sequence shown here is derived from an EMBL/GenBank/DDBJ whole genome shotgun (WGS) entry which is preliminary data.</text>
</comment>
<organism evidence="2 3">
    <name type="scientific">Natrialba taiwanensis DSM 12281</name>
    <dbReference type="NCBI Taxonomy" id="1230458"/>
    <lineage>
        <taxon>Archaea</taxon>
        <taxon>Methanobacteriati</taxon>
        <taxon>Methanobacteriota</taxon>
        <taxon>Stenosarchaea group</taxon>
        <taxon>Halobacteria</taxon>
        <taxon>Halobacteriales</taxon>
        <taxon>Natrialbaceae</taxon>
        <taxon>Natrialba</taxon>
    </lineage>
</organism>
<dbReference type="Proteomes" id="UP000011648">
    <property type="component" value="Unassembled WGS sequence"/>
</dbReference>
<keyword evidence="1" id="KW-0472">Membrane</keyword>
<protein>
    <submittedName>
        <fullName evidence="2">Uncharacterized protein</fullName>
    </submittedName>
</protein>
<reference evidence="2 3" key="1">
    <citation type="journal article" date="2014" name="PLoS Genet.">
        <title>Phylogenetically driven sequencing of extremely halophilic archaea reveals strategies for static and dynamic osmo-response.</title>
        <authorList>
            <person name="Becker E.A."/>
            <person name="Seitzer P.M."/>
            <person name="Tritt A."/>
            <person name="Larsen D."/>
            <person name="Krusor M."/>
            <person name="Yao A.I."/>
            <person name="Wu D."/>
            <person name="Madern D."/>
            <person name="Eisen J.A."/>
            <person name="Darling A.E."/>
            <person name="Facciotti M.T."/>
        </authorList>
    </citation>
    <scope>NUCLEOTIDE SEQUENCE [LARGE SCALE GENOMIC DNA]</scope>
    <source>
        <strain evidence="2 3">DSM 12281</strain>
    </source>
</reference>
<gene>
    <name evidence="2" type="ORF">C484_18697</name>
</gene>
<evidence type="ECO:0000313" key="3">
    <source>
        <dbReference type="Proteomes" id="UP000011648"/>
    </source>
</evidence>
<name>L9ZJC1_9EURY</name>
<feature type="transmembrane region" description="Helical" evidence="1">
    <location>
        <begin position="55"/>
        <end position="73"/>
    </location>
</feature>
<evidence type="ECO:0000313" key="2">
    <source>
        <dbReference type="EMBL" id="ELY86136.1"/>
    </source>
</evidence>
<sequence>MLCVISVSKQIAVVLERLFAVHPPFEATVGLSGSVHRDSIVDRRPLALTATSTPAVNIAVFVLVWINTAVIYLRRERYFCTI</sequence>
<accession>L9ZJC1</accession>
<evidence type="ECO:0000256" key="1">
    <source>
        <dbReference type="SAM" id="Phobius"/>
    </source>
</evidence>
<proteinExistence type="predicted"/>
<dbReference type="EMBL" id="AOIL01000064">
    <property type="protein sequence ID" value="ELY86136.1"/>
    <property type="molecule type" value="Genomic_DNA"/>
</dbReference>
<dbReference type="AlphaFoldDB" id="L9ZJC1"/>
<keyword evidence="1" id="KW-0812">Transmembrane</keyword>